<organism evidence="2 3">
    <name type="scientific">Micromonospora solifontis</name>
    <dbReference type="NCBI Taxonomy" id="2487138"/>
    <lineage>
        <taxon>Bacteria</taxon>
        <taxon>Bacillati</taxon>
        <taxon>Actinomycetota</taxon>
        <taxon>Actinomycetes</taxon>
        <taxon>Micromonosporales</taxon>
        <taxon>Micromonosporaceae</taxon>
        <taxon>Micromonospora</taxon>
    </lineage>
</organism>
<dbReference type="EMBL" id="RJLN01000060">
    <property type="protein sequence ID" value="RNL96324.1"/>
    <property type="molecule type" value="Genomic_DNA"/>
</dbReference>
<dbReference type="InterPro" id="IPR021005">
    <property type="entry name" value="Znf_CGNR"/>
</dbReference>
<protein>
    <submittedName>
        <fullName evidence="2">CGNR zinc finger domain-containing protein</fullName>
    </submittedName>
</protein>
<evidence type="ECO:0000259" key="1">
    <source>
        <dbReference type="Pfam" id="PF11706"/>
    </source>
</evidence>
<feature type="domain" description="Zinc finger CGNR" evidence="1">
    <location>
        <begin position="166"/>
        <end position="207"/>
    </location>
</feature>
<name>A0ABX9WE93_9ACTN</name>
<evidence type="ECO:0000313" key="2">
    <source>
        <dbReference type="EMBL" id="RNL96324.1"/>
    </source>
</evidence>
<proteinExistence type="predicted"/>
<dbReference type="PANTHER" id="PTHR35525:SF3">
    <property type="entry name" value="BLL6575 PROTEIN"/>
    <property type="match status" value="1"/>
</dbReference>
<dbReference type="PANTHER" id="PTHR35525">
    <property type="entry name" value="BLL6575 PROTEIN"/>
    <property type="match status" value="1"/>
</dbReference>
<dbReference type="Gene3D" id="1.10.3300.10">
    <property type="entry name" value="Jann2411-like domain"/>
    <property type="match status" value="1"/>
</dbReference>
<gene>
    <name evidence="2" type="ORF">EFE23_19470</name>
</gene>
<dbReference type="Proteomes" id="UP000280698">
    <property type="component" value="Unassembled WGS sequence"/>
</dbReference>
<keyword evidence="3" id="KW-1185">Reference proteome</keyword>
<reference evidence="2 3" key="1">
    <citation type="submission" date="2018-11" db="EMBL/GenBank/DDBJ databases">
        <title>Micromonospora sp. PPF5-17, a new actinomycetes isolated from a hot spring soil.</title>
        <authorList>
            <person name="Thawai C."/>
        </authorList>
    </citation>
    <scope>NUCLEOTIDE SEQUENCE [LARGE SCALE GENOMIC DNA]</scope>
    <source>
        <strain evidence="2 3">PPF5-17</strain>
    </source>
</reference>
<evidence type="ECO:0000313" key="3">
    <source>
        <dbReference type="Proteomes" id="UP000280698"/>
    </source>
</evidence>
<accession>A0ABX9WE93</accession>
<dbReference type="InterPro" id="IPR023286">
    <property type="entry name" value="ABATE_dom_sf"/>
</dbReference>
<dbReference type="Pfam" id="PF07336">
    <property type="entry name" value="ABATE"/>
    <property type="match status" value="1"/>
</dbReference>
<sequence>MMTVGWPAASGQGGRYGGRVGNRTAERARMSAVPPLEPALRLAIALLHSYWVLQDPVDQLSVTRLRATGRELGLAEVTDPLGEADLPRLRDLRERLYQVFAAPDPAARVATLNEVLTEVSAGTVVESTPEGDLRLTPLPRAAPIGPFAATVTGALARAATTGGADRFGVCAADPCRAPYLDRTRAGRQRYCCELCNNRAAAAAYRSRSRRG</sequence>
<comment type="caution">
    <text evidence="2">The sequence shown here is derived from an EMBL/GenBank/DDBJ whole genome shotgun (WGS) entry which is preliminary data.</text>
</comment>
<dbReference type="Pfam" id="PF11706">
    <property type="entry name" value="zf-CGNR"/>
    <property type="match status" value="1"/>
</dbReference>
<dbReference type="InterPro" id="IPR010852">
    <property type="entry name" value="ABATE"/>
</dbReference>
<dbReference type="SUPFAM" id="SSF160904">
    <property type="entry name" value="Jann2411-like"/>
    <property type="match status" value="1"/>
</dbReference>